<comment type="caution">
    <text evidence="1">The sequence shown here is derived from an EMBL/GenBank/DDBJ whole genome shotgun (WGS) entry which is preliminary data.</text>
</comment>
<proteinExistence type="predicted"/>
<dbReference type="Pfam" id="PF10800">
    <property type="entry name" value="DUF2528"/>
    <property type="match status" value="1"/>
</dbReference>
<protein>
    <submittedName>
        <fullName evidence="1">Single-stranded DNA binding protein</fullName>
    </submittedName>
</protein>
<dbReference type="Proteomes" id="UP000013237">
    <property type="component" value="Unassembled WGS sequence"/>
</dbReference>
<dbReference type="RefSeq" id="WP_004576340.1">
    <property type="nucleotide sequence ID" value="NZ_APBQ01000105.1"/>
</dbReference>
<organism evidence="1 2">
    <name type="scientific">Pseudomonas putida TRO1</name>
    <dbReference type="NCBI Taxonomy" id="1227924"/>
    <lineage>
        <taxon>Bacteria</taxon>
        <taxon>Pseudomonadati</taxon>
        <taxon>Pseudomonadota</taxon>
        <taxon>Gammaproteobacteria</taxon>
        <taxon>Pseudomonadales</taxon>
        <taxon>Pseudomonadaceae</taxon>
        <taxon>Pseudomonas</taxon>
    </lineage>
</organism>
<reference evidence="1 2" key="1">
    <citation type="submission" date="2013-02" db="EMBL/GenBank/DDBJ databases">
        <title>Insights into the proteome of triclosan-resistant Pseudomonas putida TRO1, isolated from activated sludge.</title>
        <authorList>
            <person name="Lolas I.B."/>
            <person name="Almeida B."/>
            <person name="Starnawski P.M."/>
            <person name="Soenderkaer M."/>
            <person name="Nielsen K.L."/>
            <person name="Nielsen J.L."/>
        </authorList>
    </citation>
    <scope>NUCLEOTIDE SEQUENCE [LARGE SCALE GENOMIC DNA]</scope>
    <source>
        <strain evidence="1 2">TRO1</strain>
    </source>
</reference>
<gene>
    <name evidence="1" type="ORF">C206_16530</name>
</gene>
<sequence length="137" mass="15479">MTTPANIKRFKVKDTWKDFEVVLEVDLDRLTAERAQQINSFWTSAEDRLDEQDGDVVRTVIRLAGLEVMCEILEDRGADFGDADRWYCQKTTEKLHDSEGWGGRVEGDSFGWCGIRVVGAEVDLPCYEDVAVSEVSA</sequence>
<name>A0AAD2W949_PSEPU</name>
<evidence type="ECO:0000313" key="2">
    <source>
        <dbReference type="Proteomes" id="UP000013237"/>
    </source>
</evidence>
<evidence type="ECO:0000313" key="1">
    <source>
        <dbReference type="EMBL" id="ENY76613.1"/>
    </source>
</evidence>
<dbReference type="InterPro" id="IPR024252">
    <property type="entry name" value="DUF2528"/>
</dbReference>
<accession>A0AAD2W949</accession>
<dbReference type="AlphaFoldDB" id="A0AAD2W949"/>
<dbReference type="EMBL" id="APBQ01000105">
    <property type="protein sequence ID" value="ENY76613.1"/>
    <property type="molecule type" value="Genomic_DNA"/>
</dbReference>